<reference evidence="8" key="1">
    <citation type="submission" date="2016-03" db="EMBL/GenBank/DDBJ databases">
        <authorList>
            <person name="Devillers H."/>
        </authorList>
    </citation>
    <scope>NUCLEOTIDE SEQUENCE [LARGE SCALE GENOMIC DNA]</scope>
</reference>
<keyword evidence="5 6" id="KW-0413">Isomerase</keyword>
<evidence type="ECO:0000256" key="3">
    <source>
        <dbReference type="ARBA" id="ARBA00022490"/>
    </source>
</evidence>
<keyword evidence="3 6" id="KW-0963">Cytoplasm</keyword>
<dbReference type="GO" id="GO:0003755">
    <property type="term" value="F:peptidyl-prolyl cis-trans isomerase activity"/>
    <property type="evidence" value="ECO:0007669"/>
    <property type="project" value="UniProtKB-KW"/>
</dbReference>
<dbReference type="PANTHER" id="PTHR10012">
    <property type="entry name" value="SERINE/THREONINE-PROTEIN PHOSPHATASE 2A REGULATORY SUBUNIT B"/>
    <property type="match status" value="1"/>
</dbReference>
<dbReference type="GO" id="GO:0005634">
    <property type="term" value="C:nucleus"/>
    <property type="evidence" value="ECO:0007669"/>
    <property type="project" value="TreeGrafter"/>
</dbReference>
<protein>
    <recommendedName>
        <fullName evidence="6">Serine/threonine-protein phosphatase 2A activator</fullName>
        <ecNumber evidence="6">5.2.1.8</ecNumber>
    </recommendedName>
    <alternativeName>
        <fullName evidence="6">Phosphotyrosyl phosphatase activator</fullName>
    </alternativeName>
</protein>
<comment type="similarity">
    <text evidence="6">Belongs to the PTPA-type PPIase family.</text>
</comment>
<dbReference type="SUPFAM" id="SSF140984">
    <property type="entry name" value="PTPA-like"/>
    <property type="match status" value="1"/>
</dbReference>
<comment type="function">
    <text evidence="6">PPIases accelerate the folding of proteins. It catalyzes the cis-trans isomerization of proline imidic peptide bonds in oligopeptides.</text>
</comment>
<dbReference type="EMBL" id="LT598467">
    <property type="protein sequence ID" value="SCU95918.1"/>
    <property type="molecule type" value="Genomic_DNA"/>
</dbReference>
<name>A0A1G4JY02_9SACH</name>
<dbReference type="Proteomes" id="UP000191024">
    <property type="component" value="Chromosome F"/>
</dbReference>
<keyword evidence="8" id="KW-1185">Reference proteome</keyword>
<dbReference type="GO" id="GO:0008160">
    <property type="term" value="F:protein tyrosine phosphatase activator activity"/>
    <property type="evidence" value="ECO:0007669"/>
    <property type="project" value="TreeGrafter"/>
</dbReference>
<dbReference type="PANTHER" id="PTHR10012:SF5">
    <property type="entry name" value="SERINE_THREONINE-PROTEIN PHOSPHATASE 2A ACTIVATOR 2"/>
    <property type="match status" value="1"/>
</dbReference>
<dbReference type="GO" id="GO:0005737">
    <property type="term" value="C:cytoplasm"/>
    <property type="evidence" value="ECO:0007669"/>
    <property type="project" value="UniProtKB-SubCell"/>
</dbReference>
<dbReference type="AlphaFoldDB" id="A0A1G4JY02"/>
<dbReference type="OrthoDB" id="16120at2759"/>
<dbReference type="InterPro" id="IPR043170">
    <property type="entry name" value="PTPA_C_lid"/>
</dbReference>
<dbReference type="GO" id="GO:0007052">
    <property type="term" value="P:mitotic spindle organization"/>
    <property type="evidence" value="ECO:0007669"/>
    <property type="project" value="TreeGrafter"/>
</dbReference>
<comment type="catalytic activity">
    <reaction evidence="1 6">
        <text>[protein]-peptidylproline (omega=180) = [protein]-peptidylproline (omega=0)</text>
        <dbReference type="Rhea" id="RHEA:16237"/>
        <dbReference type="Rhea" id="RHEA-COMP:10747"/>
        <dbReference type="Rhea" id="RHEA-COMP:10748"/>
        <dbReference type="ChEBI" id="CHEBI:83833"/>
        <dbReference type="ChEBI" id="CHEBI:83834"/>
        <dbReference type="EC" id="5.2.1.8"/>
    </reaction>
</comment>
<dbReference type="CDD" id="cd04087">
    <property type="entry name" value="PTPA"/>
    <property type="match status" value="1"/>
</dbReference>
<evidence type="ECO:0000313" key="8">
    <source>
        <dbReference type="Proteomes" id="UP000191024"/>
    </source>
</evidence>
<dbReference type="Gene3D" id="1.20.120.1150">
    <property type="match status" value="1"/>
</dbReference>
<evidence type="ECO:0000256" key="2">
    <source>
        <dbReference type="ARBA" id="ARBA00004496"/>
    </source>
</evidence>
<dbReference type="EC" id="5.2.1.8" evidence="6"/>
<evidence type="ECO:0000313" key="7">
    <source>
        <dbReference type="EMBL" id="SCU95918.1"/>
    </source>
</evidence>
<evidence type="ECO:0000256" key="6">
    <source>
        <dbReference type="RuleBase" id="RU361210"/>
    </source>
</evidence>
<dbReference type="InterPro" id="IPR037218">
    <property type="entry name" value="PTPA_sf"/>
</dbReference>
<dbReference type="InterPro" id="IPR004327">
    <property type="entry name" value="Phstyr_phstse_ac"/>
</dbReference>
<sequence length="352" mass="40166">MRPETRLVSPDDLELWQTSKCFDDLVYFIEHLAHAVEGHENSDYEQPIGSNVSSVNDLLGEIEQIIKAHPVVQDAGSTRFGKIEFRDFYQEVSERTPDLIKTHFSGLSDEQTEEVSAYLIESWGNSSRIDYGSGHELNFVCFLYVLQEFGVLKINDSRNIVLILFRRYLKIMRELETLYWLEPAGSHGVWGLDDYHFLPFLFGAFQLAPHKYLKPKSIHNRETIEMFADRYLYFGCIDFINSVKTTAALRWHSPMLDDISGVKKWSKVAEGMIKMYKAEVLKKLPIMQHFLFGDVLKCPTGVSGKGAVHEHENGMACNDHLHNTWGDCCGIRVPSAVAASTAQKSHKPLPFD</sequence>
<dbReference type="PIRSF" id="PIRSF016325">
    <property type="entry name" value="Phstyr_phstse_ac"/>
    <property type="match status" value="1"/>
</dbReference>
<dbReference type="Pfam" id="PF03095">
    <property type="entry name" value="PTPA"/>
    <property type="match status" value="1"/>
</dbReference>
<comment type="subcellular location">
    <subcellularLocation>
        <location evidence="2 6">Cytoplasm</location>
    </subcellularLocation>
</comment>
<dbReference type="GO" id="GO:0000159">
    <property type="term" value="C:protein phosphatase type 2A complex"/>
    <property type="evidence" value="ECO:0007669"/>
    <property type="project" value="TreeGrafter"/>
</dbReference>
<dbReference type="STRING" id="1230905.A0A1G4JY02"/>
<proteinExistence type="inferred from homology"/>
<evidence type="ECO:0000256" key="1">
    <source>
        <dbReference type="ARBA" id="ARBA00000971"/>
    </source>
</evidence>
<keyword evidence="4 6" id="KW-0697">Rotamase</keyword>
<accession>A0A1G4JY02</accession>
<evidence type="ECO:0000256" key="4">
    <source>
        <dbReference type="ARBA" id="ARBA00023110"/>
    </source>
</evidence>
<organism evidence="7 8">
    <name type="scientific">Lachancea mirantina</name>
    <dbReference type="NCBI Taxonomy" id="1230905"/>
    <lineage>
        <taxon>Eukaryota</taxon>
        <taxon>Fungi</taxon>
        <taxon>Dikarya</taxon>
        <taxon>Ascomycota</taxon>
        <taxon>Saccharomycotina</taxon>
        <taxon>Saccharomycetes</taxon>
        <taxon>Saccharomycetales</taxon>
        <taxon>Saccharomycetaceae</taxon>
        <taxon>Lachancea</taxon>
    </lineage>
</organism>
<evidence type="ECO:0000256" key="5">
    <source>
        <dbReference type="ARBA" id="ARBA00023235"/>
    </source>
</evidence>
<dbReference type="FunFam" id="1.20.120.1150:FF:000002">
    <property type="entry name" value="Serine/threonine-protein phosphatase 2A activator"/>
    <property type="match status" value="1"/>
</dbReference>
<gene>
    <name evidence="7" type="ORF">LAMI_0F04412G</name>
</gene>